<evidence type="ECO:0000256" key="1">
    <source>
        <dbReference type="ARBA" id="ARBA00007867"/>
    </source>
</evidence>
<dbReference type="AlphaFoldDB" id="A0A1I7G305"/>
<reference evidence="7" key="1">
    <citation type="submission" date="2016-10" db="EMBL/GenBank/DDBJ databases">
        <authorList>
            <person name="Varghese N."/>
            <person name="Submissions S."/>
        </authorList>
    </citation>
    <scope>NUCLEOTIDE SEQUENCE [LARGE SCALE GENOMIC DNA]</scope>
    <source>
        <strain evidence="7">CGMCC 1.12333</strain>
    </source>
</reference>
<proteinExistence type="inferred from homology"/>
<feature type="active site" description="Proton acceptor" evidence="4">
    <location>
        <position position="144"/>
    </location>
</feature>
<feature type="domain" description="PABS" evidence="5">
    <location>
        <begin position="95"/>
        <end position="218"/>
    </location>
</feature>
<dbReference type="InterPro" id="IPR030374">
    <property type="entry name" value="PABS"/>
</dbReference>
<gene>
    <name evidence="6" type="ORF">SAMN05216480_103113</name>
</gene>
<keyword evidence="3 4" id="KW-0620">Polyamine biosynthesis</keyword>
<evidence type="ECO:0000259" key="5">
    <source>
        <dbReference type="PROSITE" id="PS51006"/>
    </source>
</evidence>
<dbReference type="OrthoDB" id="650847at2"/>
<accession>A0A1I7G305</accession>
<comment type="similarity">
    <text evidence="1">Belongs to the spermidine/spermine synthase family.</text>
</comment>
<dbReference type="Gene3D" id="3.40.50.150">
    <property type="entry name" value="Vaccinia Virus protein VP39"/>
    <property type="match status" value="1"/>
</dbReference>
<dbReference type="EMBL" id="FPBK01000003">
    <property type="protein sequence ID" value="SFU42827.1"/>
    <property type="molecule type" value="Genomic_DNA"/>
</dbReference>
<dbReference type="GO" id="GO:0016740">
    <property type="term" value="F:transferase activity"/>
    <property type="evidence" value="ECO:0007669"/>
    <property type="project" value="UniProtKB-UniRule"/>
</dbReference>
<evidence type="ECO:0000313" key="7">
    <source>
        <dbReference type="Proteomes" id="UP000199138"/>
    </source>
</evidence>
<dbReference type="STRING" id="1224947.SAMN05216480_103113"/>
<dbReference type="PANTHER" id="PTHR43317">
    <property type="entry name" value="THERMOSPERMINE SYNTHASE ACAULIS5"/>
    <property type="match status" value="1"/>
</dbReference>
<dbReference type="Proteomes" id="UP000199138">
    <property type="component" value="Unassembled WGS sequence"/>
</dbReference>
<dbReference type="PROSITE" id="PS51006">
    <property type="entry name" value="PABS_2"/>
    <property type="match status" value="1"/>
</dbReference>
<sequence length="218" mass="24717">MKKPSTVKALSYLYPITTKTYVSELSGVIEITWFNGVKMVDTENANYSYGTLQNILKFGLEKIDLNTVNNVLLLGLGAGSVLETLQKDFNFQHPITAVELDPVMITICKEEFGIEENEQLKIVQDDAFDFLKKDQESYDLIIIDLFIDTEVPEVVYTSDFFQLIHERLTANGQFIFNAALDHSAESTQQKLQQVLKAFETKVYSKVEKVNTLILGSKK</sequence>
<dbReference type="PANTHER" id="PTHR43317:SF1">
    <property type="entry name" value="THERMOSPERMINE SYNTHASE ACAULIS5"/>
    <property type="match status" value="1"/>
</dbReference>
<name>A0A1I7G305_9FLAO</name>
<keyword evidence="7" id="KW-1185">Reference proteome</keyword>
<organism evidence="6 7">
    <name type="scientific">Pustulibacterium marinum</name>
    <dbReference type="NCBI Taxonomy" id="1224947"/>
    <lineage>
        <taxon>Bacteria</taxon>
        <taxon>Pseudomonadati</taxon>
        <taxon>Bacteroidota</taxon>
        <taxon>Flavobacteriia</taxon>
        <taxon>Flavobacteriales</taxon>
        <taxon>Flavobacteriaceae</taxon>
        <taxon>Pustulibacterium</taxon>
    </lineage>
</organism>
<protein>
    <submittedName>
        <fullName evidence="6">Spermine/spermidine synthase</fullName>
    </submittedName>
</protein>
<dbReference type="NCBIfam" id="NF037959">
    <property type="entry name" value="MFS_SpdSyn"/>
    <property type="match status" value="1"/>
</dbReference>
<dbReference type="Pfam" id="PF01564">
    <property type="entry name" value="Spermine_synth"/>
    <property type="match status" value="1"/>
</dbReference>
<dbReference type="InterPro" id="IPR029063">
    <property type="entry name" value="SAM-dependent_MTases_sf"/>
</dbReference>
<dbReference type="RefSeq" id="WP_093024281.1">
    <property type="nucleotide sequence ID" value="NZ_FPBK01000003.1"/>
</dbReference>
<dbReference type="SUPFAM" id="SSF53335">
    <property type="entry name" value="S-adenosyl-L-methionine-dependent methyltransferases"/>
    <property type="match status" value="1"/>
</dbReference>
<keyword evidence="2 4" id="KW-0808">Transferase</keyword>
<evidence type="ECO:0000256" key="3">
    <source>
        <dbReference type="ARBA" id="ARBA00023115"/>
    </source>
</evidence>
<evidence type="ECO:0000313" key="6">
    <source>
        <dbReference type="EMBL" id="SFU42827.1"/>
    </source>
</evidence>
<dbReference type="GO" id="GO:0006596">
    <property type="term" value="P:polyamine biosynthetic process"/>
    <property type="evidence" value="ECO:0007669"/>
    <property type="project" value="UniProtKB-UniRule"/>
</dbReference>
<evidence type="ECO:0000256" key="4">
    <source>
        <dbReference type="PROSITE-ProRule" id="PRU00354"/>
    </source>
</evidence>
<evidence type="ECO:0000256" key="2">
    <source>
        <dbReference type="ARBA" id="ARBA00022679"/>
    </source>
</evidence>
<dbReference type="CDD" id="cd02440">
    <property type="entry name" value="AdoMet_MTases"/>
    <property type="match status" value="1"/>
</dbReference>